<feature type="region of interest" description="Disordered" evidence="2">
    <location>
        <begin position="1"/>
        <end position="76"/>
    </location>
</feature>
<dbReference type="EMBL" id="JAFJZO010000013">
    <property type="protein sequence ID" value="KAG5509539.1"/>
    <property type="molecule type" value="Genomic_DNA"/>
</dbReference>
<feature type="region of interest" description="Disordered" evidence="2">
    <location>
        <begin position="206"/>
        <end position="225"/>
    </location>
</feature>
<accession>A0A836LEZ1</accession>
<feature type="compositionally biased region" description="Polar residues" evidence="2">
    <location>
        <begin position="111"/>
        <end position="127"/>
    </location>
</feature>
<dbReference type="KEGG" id="phet:94292271"/>
<proteinExistence type="predicted"/>
<feature type="region of interest" description="Disordered" evidence="2">
    <location>
        <begin position="956"/>
        <end position="983"/>
    </location>
</feature>
<reference evidence="3 4" key="1">
    <citation type="submission" date="2021-02" db="EMBL/GenBank/DDBJ databases">
        <title>Porcisia hertigi Genome sequencing and assembly.</title>
        <authorList>
            <person name="Almutairi H."/>
            <person name="Gatherer D."/>
        </authorList>
    </citation>
    <scope>NUCLEOTIDE SEQUENCE [LARGE SCALE GENOMIC DNA]</scope>
    <source>
        <strain evidence="3 4">C119</strain>
    </source>
</reference>
<name>A0A836LEZ1_9TRYP</name>
<comment type="caution">
    <text evidence="3">The sequence shown here is derived from an EMBL/GenBank/DDBJ whole genome shotgun (WGS) entry which is preliminary data.</text>
</comment>
<feature type="region of interest" description="Disordered" evidence="2">
    <location>
        <begin position="1071"/>
        <end position="1133"/>
    </location>
</feature>
<feature type="region of interest" description="Disordered" evidence="2">
    <location>
        <begin position="98"/>
        <end position="180"/>
    </location>
</feature>
<feature type="compositionally biased region" description="Polar residues" evidence="2">
    <location>
        <begin position="134"/>
        <end position="147"/>
    </location>
</feature>
<sequence>MNFEDPFANDLSGLRSTVGKQRRVSPSSRSSVSGALAGDPQRSSGQEAAVFPSSISTSSPVGQDAAPPQFESFPGGAALLLGASPAVEPVAGRRARVQLSASGASLGPPSTAGQPSNPTTQIDSTKSPEAPAVSSLSWLDGTDSSQPLVVPGISISGSLRAPPPPRSTGQAFPPSSSPLPFPVADVVPAKLPSFLDFASPGVTPGVAPERSLPPRGPPASALGLSTATGGVSTIVGDAEESRKKEVRDLYTTLDALDMEQQRLEERVSGYQVKEETELLALETSVLVKTTELEEKERELALKRAELRGYTADRLGALASRYAKEMAAQEAEVRSLDGARFEDQLQQMYKKKLATEQVVRELREQAALVLESQPYSETGVRLALDAAAADAAVATTGGTDSSNFTTVAADSSLAKSPSTQLESILHQAVTVLRGYCDKRFRHTRENLVDYVHSSTLDVAHSVRREREQTWMQDAVQHKQLFSRYMVEMMQRYMTFYKERARLKEENIAVLQADTRRMAAELRSQAADRLQQLLRDVTAKVSLSTQRHTQAAEDACALLQKKANTVVEGDVAMADTQRRELESRLLAEAGARRQRHRAEEESLTEQLQRLHRSGEAENCTFFQALVDAAGATSRQRAQPLKEEVLALKSRLLERLRGGESTLGGAASADRMHAEELAHVVRSAVVQETALQKDASLLRQQCDELRRSLMSLCTEVVERLQQARSVQHAHQARINALTRSWEAAHRQNLSAPCSLVLPVSSCERDAADAEYISHTYAAPQDVVSTALLDVLQSKLRARDVSRRSLLESRRKCAAACFVKLEEMRGAQVALQDKGAALWSAAQMQQAQRDINQEMAVEVEKGLSTVAVEQRVVDRDRCATQRECHRIAGMASRLRHEAPQHVLCGPLSLSYQGAPSTILDAMTPHLARTQGLSGVDINIASNTLGIGSNCIAAVRASANAATTPPKNSKGEFPPRSSSVSSPVSEVCQGKRGEEVPASGQKAHFIPDTAEASYGTDTQPWSSELLRAEQQLPRVGGEESSGVLPAAQNSPLMCPLSDCAHVTEQRGEGNAVTLKALTPSSQGAPRLEAGRVHPSSADVPVEAEGDAGRSEADRCNSGFPSDTAEKRRGSKSSSLHAPISPVSKAWAVGSESSALVCTSAAATSPAAFPRQRQQTLNVSRPIRNPALPQPVFSTPEGDRSGCVDVSNQAVANQDGVGMSATSNSTGTRSLDELGDFLALLSITDSTATSSFIS</sequence>
<dbReference type="RefSeq" id="XP_067758691.1">
    <property type="nucleotide sequence ID" value="XM_067902194.1"/>
</dbReference>
<evidence type="ECO:0000313" key="3">
    <source>
        <dbReference type="EMBL" id="KAG5509539.1"/>
    </source>
</evidence>
<feature type="coiled-coil region" evidence="1">
    <location>
        <begin position="246"/>
        <end position="312"/>
    </location>
</feature>
<keyword evidence="4" id="KW-1185">Reference proteome</keyword>
<organism evidence="3 4">
    <name type="scientific">Porcisia hertigi</name>
    <dbReference type="NCBI Taxonomy" id="2761500"/>
    <lineage>
        <taxon>Eukaryota</taxon>
        <taxon>Discoba</taxon>
        <taxon>Euglenozoa</taxon>
        <taxon>Kinetoplastea</taxon>
        <taxon>Metakinetoplastina</taxon>
        <taxon>Trypanosomatida</taxon>
        <taxon>Trypanosomatidae</taxon>
        <taxon>Leishmaniinae</taxon>
        <taxon>Porcisia</taxon>
    </lineage>
</organism>
<feature type="coiled-coil region" evidence="1">
    <location>
        <begin position="584"/>
        <end position="611"/>
    </location>
</feature>
<protein>
    <submittedName>
        <fullName evidence="3">Uncharacterized protein</fullName>
    </submittedName>
</protein>
<evidence type="ECO:0000256" key="1">
    <source>
        <dbReference type="SAM" id="Coils"/>
    </source>
</evidence>
<evidence type="ECO:0000313" key="4">
    <source>
        <dbReference type="Proteomes" id="UP000674318"/>
    </source>
</evidence>
<gene>
    <name evidence="3" type="ORF">JKF63_06244</name>
</gene>
<dbReference type="GeneID" id="94292271"/>
<keyword evidence="1" id="KW-0175">Coiled coil</keyword>
<dbReference type="Proteomes" id="UP000674318">
    <property type="component" value="Chromosome 13"/>
</dbReference>
<feature type="compositionally biased region" description="Low complexity" evidence="2">
    <location>
        <begin position="24"/>
        <end position="33"/>
    </location>
</feature>
<dbReference type="OrthoDB" id="266844at2759"/>
<dbReference type="AlphaFoldDB" id="A0A836LEZ1"/>
<feature type="compositionally biased region" description="Low complexity" evidence="2">
    <location>
        <begin position="969"/>
        <end position="982"/>
    </location>
</feature>
<evidence type="ECO:0000256" key="2">
    <source>
        <dbReference type="SAM" id="MobiDB-lite"/>
    </source>
</evidence>